<dbReference type="AlphaFoldDB" id="A0A6N8U5H8"/>
<reference evidence="3 4" key="1">
    <citation type="submission" date="2019-12" db="EMBL/GenBank/DDBJ databases">
        <authorList>
            <person name="Yang R."/>
        </authorList>
    </citation>
    <scope>NUCLEOTIDE SEQUENCE [LARGE SCALE GENOMIC DNA]</scope>
    <source>
        <strain evidence="3 4">DONG20-135</strain>
    </source>
</reference>
<protein>
    <submittedName>
        <fullName evidence="3">SIS domain-containing protein</fullName>
    </submittedName>
</protein>
<dbReference type="GO" id="GO:1901135">
    <property type="term" value="P:carbohydrate derivative metabolic process"/>
    <property type="evidence" value="ECO:0007669"/>
    <property type="project" value="InterPro"/>
</dbReference>
<evidence type="ECO:0000313" key="3">
    <source>
        <dbReference type="EMBL" id="MXQ72574.1"/>
    </source>
</evidence>
<keyword evidence="4" id="KW-1185">Reference proteome</keyword>
<reference evidence="3 4" key="2">
    <citation type="submission" date="2020-01" db="EMBL/GenBank/DDBJ databases">
        <title>Clostridiaceae sp. nov. isolated from the gut of human by culturomics.</title>
        <authorList>
            <person name="Chang Y."/>
        </authorList>
    </citation>
    <scope>NUCLEOTIDE SEQUENCE [LARGE SCALE GENOMIC DNA]</scope>
    <source>
        <strain evidence="3 4">DONG20-135</strain>
    </source>
</reference>
<gene>
    <name evidence="3" type="ORF">GSF08_01275</name>
</gene>
<name>A0A6N8U5H8_9FIRM</name>
<dbReference type="PANTHER" id="PTHR43443">
    <property type="entry name" value="3-HEXULOSE-6-PHOSPHATE ISOMERASE"/>
    <property type="match status" value="1"/>
</dbReference>
<proteinExistence type="inferred from homology"/>
<dbReference type="EMBL" id="WUUQ01000001">
    <property type="protein sequence ID" value="MXQ72574.1"/>
    <property type="molecule type" value="Genomic_DNA"/>
</dbReference>
<dbReference type="Gene3D" id="3.40.50.10490">
    <property type="entry name" value="Glucose-6-phosphate isomerase like protein, domain 1"/>
    <property type="match status" value="1"/>
</dbReference>
<feature type="domain" description="SIS" evidence="2">
    <location>
        <begin position="28"/>
        <end position="162"/>
    </location>
</feature>
<organism evidence="3 4">
    <name type="scientific">Copranaerobaculum intestinale</name>
    <dbReference type="NCBI Taxonomy" id="2692629"/>
    <lineage>
        <taxon>Bacteria</taxon>
        <taxon>Bacillati</taxon>
        <taxon>Bacillota</taxon>
        <taxon>Erysipelotrichia</taxon>
        <taxon>Erysipelotrichales</taxon>
        <taxon>Erysipelotrichaceae</taxon>
        <taxon>Copranaerobaculum</taxon>
    </lineage>
</organism>
<comment type="caution">
    <text evidence="3">The sequence shown here is derived from an EMBL/GenBank/DDBJ whole genome shotgun (WGS) entry which is preliminary data.</text>
</comment>
<evidence type="ECO:0000256" key="1">
    <source>
        <dbReference type="ARBA" id="ARBA00009235"/>
    </source>
</evidence>
<dbReference type="RefSeq" id="WP_160624064.1">
    <property type="nucleotide sequence ID" value="NZ_WUUQ01000001.1"/>
</dbReference>
<comment type="similarity">
    <text evidence="1">Belongs to the SIS family. PHI subfamily.</text>
</comment>
<sequence length="175" mass="18989">MNYEKACALIRTEVSRFQVEDKAALEGCRRICDHSSRLFIIAAGRSLLMMKAFAMRMMHLGYEVHILDEVTCPAITKQDVLIAASGSGTTAGILAKAKKAKALGAKLIVWTQSPASPMAELSDVCVSLQNHQSGQPGASLFEQSLLLALDAFVAAIMEDKALPPDEVYKRHANLE</sequence>
<dbReference type="PANTHER" id="PTHR43443:SF1">
    <property type="entry name" value="3-HEXULOSE-6-PHOSPHATE ISOMERASE"/>
    <property type="match status" value="1"/>
</dbReference>
<dbReference type="InterPro" id="IPR046348">
    <property type="entry name" value="SIS_dom_sf"/>
</dbReference>
<dbReference type="InterPro" id="IPR017552">
    <property type="entry name" value="PHI/rmpB"/>
</dbReference>
<dbReference type="GO" id="GO:0016853">
    <property type="term" value="F:isomerase activity"/>
    <property type="evidence" value="ECO:0007669"/>
    <property type="project" value="InterPro"/>
</dbReference>
<dbReference type="SUPFAM" id="SSF53697">
    <property type="entry name" value="SIS domain"/>
    <property type="match status" value="1"/>
</dbReference>
<accession>A0A6N8U5H8</accession>
<evidence type="ECO:0000259" key="2">
    <source>
        <dbReference type="PROSITE" id="PS51464"/>
    </source>
</evidence>
<dbReference type="NCBIfam" id="TIGR03127">
    <property type="entry name" value="RuMP_HxlB"/>
    <property type="match status" value="1"/>
</dbReference>
<dbReference type="Proteomes" id="UP000434036">
    <property type="component" value="Unassembled WGS sequence"/>
</dbReference>
<evidence type="ECO:0000313" key="4">
    <source>
        <dbReference type="Proteomes" id="UP000434036"/>
    </source>
</evidence>
<dbReference type="Pfam" id="PF01380">
    <property type="entry name" value="SIS"/>
    <property type="match status" value="1"/>
</dbReference>
<dbReference type="PROSITE" id="PS51464">
    <property type="entry name" value="SIS"/>
    <property type="match status" value="1"/>
</dbReference>
<dbReference type="GO" id="GO:0097367">
    <property type="term" value="F:carbohydrate derivative binding"/>
    <property type="evidence" value="ECO:0007669"/>
    <property type="project" value="InterPro"/>
</dbReference>
<dbReference type="InterPro" id="IPR001347">
    <property type="entry name" value="SIS_dom"/>
</dbReference>